<dbReference type="GO" id="GO:0003677">
    <property type="term" value="F:DNA binding"/>
    <property type="evidence" value="ECO:0007669"/>
    <property type="project" value="InterPro"/>
</dbReference>
<accession>A0A2W2EFS6</accession>
<organism evidence="1 2">
    <name type="scientific">Micromonospora craterilacus</name>
    <dbReference type="NCBI Taxonomy" id="1655439"/>
    <lineage>
        <taxon>Bacteria</taxon>
        <taxon>Bacillati</taxon>
        <taxon>Actinomycetota</taxon>
        <taxon>Actinomycetes</taxon>
        <taxon>Micromonosporales</taxon>
        <taxon>Micromonosporaceae</taxon>
        <taxon>Micromonospora</taxon>
    </lineage>
</organism>
<evidence type="ECO:0008006" key="3">
    <source>
        <dbReference type="Google" id="ProtNLM"/>
    </source>
</evidence>
<gene>
    <name evidence="1" type="ORF">C1I95_25825</name>
</gene>
<dbReference type="InterPro" id="IPR010982">
    <property type="entry name" value="Lambda_DNA-bd_dom_sf"/>
</dbReference>
<comment type="caution">
    <text evidence="1">The sequence shown here is derived from an EMBL/GenBank/DDBJ whole genome shotgun (WGS) entry which is preliminary data.</text>
</comment>
<name>A0A2W2EFS6_9ACTN</name>
<dbReference type="AlphaFoldDB" id="A0A2W2EFS6"/>
<proteinExistence type="predicted"/>
<dbReference type="SUPFAM" id="SSF47413">
    <property type="entry name" value="lambda repressor-like DNA-binding domains"/>
    <property type="match status" value="1"/>
</dbReference>
<dbReference type="EMBL" id="POTY01000207">
    <property type="protein sequence ID" value="PZG12470.1"/>
    <property type="molecule type" value="Genomic_DNA"/>
</dbReference>
<dbReference type="Gene3D" id="1.10.260.40">
    <property type="entry name" value="lambda repressor-like DNA-binding domains"/>
    <property type="match status" value="1"/>
</dbReference>
<evidence type="ECO:0000313" key="1">
    <source>
        <dbReference type="EMBL" id="PZG12470.1"/>
    </source>
</evidence>
<evidence type="ECO:0000313" key="2">
    <source>
        <dbReference type="Proteomes" id="UP000248924"/>
    </source>
</evidence>
<sequence length="145" mass="15958">MGCTATIRCVANHANRSPSLGELVRQRRENLRLTIDAAATAAGISRGTWINLEGDARQTHPHNYAGIEHALMWAPGSIRAIRNGGSPTPLDAGIHDELAHVERVVRSISTNPNRSERLRGRADSILEQIRSLREAEQREARERGA</sequence>
<dbReference type="Proteomes" id="UP000248924">
    <property type="component" value="Unassembled WGS sequence"/>
</dbReference>
<protein>
    <recommendedName>
        <fullName evidence="3">HTH cro/C1-type domain-containing protein</fullName>
    </recommendedName>
</protein>
<reference evidence="1 2" key="1">
    <citation type="submission" date="2018-01" db="EMBL/GenBank/DDBJ databases">
        <title>Draft genome sequence of Jishengella sp. NA12.</title>
        <authorList>
            <person name="Sahin N."/>
            <person name="Ay H."/>
            <person name="Saygin H."/>
        </authorList>
    </citation>
    <scope>NUCLEOTIDE SEQUENCE [LARGE SCALE GENOMIC DNA]</scope>
    <source>
        <strain evidence="1 2">NA12</strain>
    </source>
</reference>
<keyword evidence="2" id="KW-1185">Reference proteome</keyword>